<dbReference type="InterPro" id="IPR005720">
    <property type="entry name" value="Dihydroorotate_DH_cat"/>
</dbReference>
<evidence type="ECO:0000256" key="3">
    <source>
        <dbReference type="ARBA" id="ARBA00022630"/>
    </source>
</evidence>
<dbReference type="InterPro" id="IPR039261">
    <property type="entry name" value="FNR_nucleotide-bd"/>
</dbReference>
<evidence type="ECO:0000256" key="9">
    <source>
        <dbReference type="ARBA" id="ARBA00049714"/>
    </source>
</evidence>
<evidence type="ECO:0000256" key="8">
    <source>
        <dbReference type="ARBA" id="ARBA00049578"/>
    </source>
</evidence>
<dbReference type="InterPro" id="IPR033888">
    <property type="entry name" value="DHOD_1B"/>
</dbReference>
<comment type="function">
    <text evidence="8">Involved in pyrimidine base degradation. Catalyzes physiologically the reduction of uracil to 5,6-dihydrouracil (DHU) by using NADH as a specific cosubstrate. It also catalyzes the reverse reaction and the reduction of thymine to 5,6-dihydrothymine (DHT).</text>
</comment>
<dbReference type="PROSITE" id="PS51384">
    <property type="entry name" value="FAD_FR"/>
    <property type="match status" value="1"/>
</dbReference>
<comment type="catalytic activity">
    <reaction evidence="6">
        <text>5,6-dihydrothymine + NAD(+) = thymine + NADH + H(+)</text>
        <dbReference type="Rhea" id="RHEA:28791"/>
        <dbReference type="ChEBI" id="CHEBI:15378"/>
        <dbReference type="ChEBI" id="CHEBI:17821"/>
        <dbReference type="ChEBI" id="CHEBI:27468"/>
        <dbReference type="ChEBI" id="CHEBI:57540"/>
        <dbReference type="ChEBI" id="CHEBI:57945"/>
        <dbReference type="EC" id="1.3.1.1"/>
    </reaction>
</comment>
<dbReference type="GO" id="GO:0006210">
    <property type="term" value="P:thymine catabolic process"/>
    <property type="evidence" value="ECO:0007669"/>
    <property type="project" value="TreeGrafter"/>
</dbReference>
<dbReference type="PANTHER" id="PTHR43073:SF2">
    <property type="entry name" value="DIHYDROPYRIMIDINE DEHYDROGENASE [NADP(+)]"/>
    <property type="match status" value="1"/>
</dbReference>
<dbReference type="SUPFAM" id="SSF63380">
    <property type="entry name" value="Riboflavin synthase domain-like"/>
    <property type="match status" value="1"/>
</dbReference>
<dbReference type="Pfam" id="PF00175">
    <property type="entry name" value="NAD_binding_1"/>
    <property type="match status" value="1"/>
</dbReference>
<dbReference type="Gene3D" id="2.40.30.10">
    <property type="entry name" value="Translation factors"/>
    <property type="match status" value="1"/>
</dbReference>
<evidence type="ECO:0000256" key="6">
    <source>
        <dbReference type="ARBA" id="ARBA00047685"/>
    </source>
</evidence>
<dbReference type="GO" id="GO:0005737">
    <property type="term" value="C:cytoplasm"/>
    <property type="evidence" value="ECO:0007669"/>
    <property type="project" value="InterPro"/>
</dbReference>
<proteinExistence type="predicted"/>
<name>A0A0R2UCH2_9GAMM</name>
<evidence type="ECO:0000256" key="10">
    <source>
        <dbReference type="ARBA" id="ARBA00049728"/>
    </source>
</evidence>
<evidence type="ECO:0000256" key="1">
    <source>
        <dbReference type="ARBA" id="ARBA00001917"/>
    </source>
</evidence>
<accession>A0A0R2UCH2</accession>
<evidence type="ECO:0000256" key="5">
    <source>
        <dbReference type="ARBA" id="ARBA00023002"/>
    </source>
</evidence>
<keyword evidence="3" id="KW-0285">Flavoprotein</keyword>
<dbReference type="GO" id="GO:0006212">
    <property type="term" value="P:uracil catabolic process"/>
    <property type="evidence" value="ECO:0007669"/>
    <property type="project" value="TreeGrafter"/>
</dbReference>
<dbReference type="EC" id="1.3.1.1" evidence="10"/>
<dbReference type="InterPro" id="IPR017927">
    <property type="entry name" value="FAD-bd_FR_type"/>
</dbReference>
<comment type="caution">
    <text evidence="12">The sequence shown here is derived from an EMBL/GenBank/DDBJ whole genome shotgun (WGS) entry which is preliminary data.</text>
</comment>
<dbReference type="UniPathway" id="UPA00070"/>
<dbReference type="GO" id="GO:0006207">
    <property type="term" value="P:'de novo' pyrimidine nucleobase biosynthetic process"/>
    <property type="evidence" value="ECO:0007669"/>
    <property type="project" value="InterPro"/>
</dbReference>
<dbReference type="GO" id="GO:0044205">
    <property type="term" value="P:'de novo' UMP biosynthetic process"/>
    <property type="evidence" value="ECO:0007669"/>
    <property type="project" value="UniProtKB-UniPathway"/>
</dbReference>
<dbReference type="InterPro" id="IPR017938">
    <property type="entry name" value="Riboflavin_synthase-like_b-brl"/>
</dbReference>
<dbReference type="Pfam" id="PF01180">
    <property type="entry name" value="DHO_dh"/>
    <property type="match status" value="1"/>
</dbReference>
<dbReference type="Proteomes" id="UP000051213">
    <property type="component" value="Unassembled WGS sequence"/>
</dbReference>
<dbReference type="InterPro" id="IPR013785">
    <property type="entry name" value="Aldolase_TIM"/>
</dbReference>
<gene>
    <name evidence="12" type="ORF">ABS24_06080</name>
</gene>
<dbReference type="Pfam" id="PF10418">
    <property type="entry name" value="DHODB_Fe-S_bind"/>
    <property type="match status" value="1"/>
</dbReference>
<evidence type="ECO:0000313" key="13">
    <source>
        <dbReference type="Proteomes" id="UP000051213"/>
    </source>
</evidence>
<comment type="pathway">
    <text evidence="2">Pyrimidine metabolism; UMP biosynthesis via de novo pathway.</text>
</comment>
<dbReference type="EMBL" id="LICA01000014">
    <property type="protein sequence ID" value="KRO97161.1"/>
    <property type="molecule type" value="Genomic_DNA"/>
</dbReference>
<evidence type="ECO:0000259" key="11">
    <source>
        <dbReference type="PROSITE" id="PS51384"/>
    </source>
</evidence>
<evidence type="ECO:0000256" key="2">
    <source>
        <dbReference type="ARBA" id="ARBA00004725"/>
    </source>
</evidence>
<dbReference type="GO" id="GO:0004152">
    <property type="term" value="F:dihydroorotate dehydrogenase activity"/>
    <property type="evidence" value="ECO:0007669"/>
    <property type="project" value="InterPro"/>
</dbReference>
<sequence>MKTEFLGKTLSGPFTIPSGIVTTATSIIQAMFDHMPQIGVITTKSVGPTPRAGNREPVYSQYAPGCFVNAVGLTNPGAEAAAEAMSKLRIPKDRFLLVSIFGGSIEEFVQVARIMAPVADGLELNLSCPHAKGYGMAMGQDPEMVREVTAAVKAVVDIPVIPKLTPNTSNIGEIALAAVAGGADGLCAINTVGPGYTSSHGQPVLSNGAGGMSGKGVLPIALKCIREIAAVTDVPIIGCGGVSSAADVREFLDAGSTIIGVGSALTGMTTEDIGSYFSQLESDISFNSNKAEGHIRYDIDMDFEPVVLVENKRICEDICVLTFDRKINIQAGEFVFLWIPGLGEKPFSALSDDPFQLAVIDVGIFTHELMDLAVGSEIYVRGPHGIPVLPPEDSKIMAVAGGTGLAAVYQLARDFGNAEVFTGARTAERLYYLEECQKVADVHVATDDGSEGFKGFVTELLRARLEEMTPAELDTLVFYNCGPAPMVHEAARVQREFCRDDQIFSAIDYLTKCGVGICGACAAPDGQRICVDGPFLQGSPARSASL</sequence>
<evidence type="ECO:0000313" key="12">
    <source>
        <dbReference type="EMBL" id="KRO97161.1"/>
    </source>
</evidence>
<dbReference type="InterPro" id="IPR019480">
    <property type="entry name" value="Dihydroorotate_DH_Fe-S-bd"/>
</dbReference>
<dbReference type="GO" id="GO:0002058">
    <property type="term" value="F:uracil binding"/>
    <property type="evidence" value="ECO:0007669"/>
    <property type="project" value="TreeGrafter"/>
</dbReference>
<dbReference type="Gene3D" id="3.40.50.80">
    <property type="entry name" value="Nucleotide-binding domain of ferredoxin-NADP reductase (FNR) module"/>
    <property type="match status" value="1"/>
</dbReference>
<dbReference type="GO" id="GO:0050661">
    <property type="term" value="F:NADP binding"/>
    <property type="evidence" value="ECO:0007669"/>
    <property type="project" value="TreeGrafter"/>
</dbReference>
<reference evidence="12 13" key="1">
    <citation type="submission" date="2015-10" db="EMBL/GenBank/DDBJ databases">
        <title>Metagenome-Assembled Genomes uncover a global brackish microbiome.</title>
        <authorList>
            <person name="Hugerth L.W."/>
            <person name="Larsson J."/>
            <person name="Alneberg J."/>
            <person name="Lindh M.V."/>
            <person name="Legrand C."/>
            <person name="Pinhassi J."/>
            <person name="Andersson A.F."/>
        </authorList>
    </citation>
    <scope>NUCLEOTIDE SEQUENCE [LARGE SCALE GENOMIC DNA]</scope>
    <source>
        <strain evidence="12">BACL26 MAG-121220-bin70</strain>
    </source>
</reference>
<comment type="catalytic activity">
    <reaction evidence="7">
        <text>5,6-dihydrouracil + NAD(+) = uracil + NADH + H(+)</text>
        <dbReference type="Rhea" id="RHEA:20189"/>
        <dbReference type="ChEBI" id="CHEBI:15378"/>
        <dbReference type="ChEBI" id="CHEBI:15901"/>
        <dbReference type="ChEBI" id="CHEBI:17568"/>
        <dbReference type="ChEBI" id="CHEBI:57540"/>
        <dbReference type="ChEBI" id="CHEBI:57945"/>
        <dbReference type="EC" id="1.3.1.1"/>
    </reaction>
</comment>
<dbReference type="InterPro" id="IPR001295">
    <property type="entry name" value="Dihydroorotate_DH_CS"/>
</dbReference>
<dbReference type="CDD" id="cd04740">
    <property type="entry name" value="DHOD_1B_like"/>
    <property type="match status" value="1"/>
</dbReference>
<organism evidence="12 13">
    <name type="scientific">SAR92 bacterium BACL26 MAG-121220-bin70</name>
    <dbReference type="NCBI Taxonomy" id="1655626"/>
    <lineage>
        <taxon>Bacteria</taxon>
        <taxon>Pseudomonadati</taxon>
        <taxon>Pseudomonadota</taxon>
        <taxon>Gammaproteobacteria</taxon>
        <taxon>Cellvibrionales</taxon>
        <taxon>Porticoccaceae</taxon>
        <taxon>SAR92 clade</taxon>
    </lineage>
</organism>
<keyword evidence="5" id="KW-0560">Oxidoreductase</keyword>
<protein>
    <recommendedName>
        <fullName evidence="10">dihydrouracil dehydrogenase (NAD(+))</fullName>
        <ecNumber evidence="10">1.3.1.1</ecNumber>
    </recommendedName>
</protein>
<dbReference type="Gene3D" id="3.20.20.70">
    <property type="entry name" value="Aldolase class I"/>
    <property type="match status" value="1"/>
</dbReference>
<dbReference type="PANTHER" id="PTHR43073">
    <property type="entry name" value="DIHYDROPYRIMIDINE DEHYDROGENASE [NADP(+)]"/>
    <property type="match status" value="1"/>
</dbReference>
<comment type="cofactor">
    <cofactor evidence="1">
        <name>FMN</name>
        <dbReference type="ChEBI" id="CHEBI:58210"/>
    </cofactor>
</comment>
<dbReference type="GO" id="GO:0004159">
    <property type="term" value="F:dihydropyrimidine dehydrogenase (NAD+) activity"/>
    <property type="evidence" value="ECO:0007669"/>
    <property type="project" value="UniProtKB-EC"/>
</dbReference>
<dbReference type="PROSITE" id="PS00911">
    <property type="entry name" value="DHODEHASE_1"/>
    <property type="match status" value="1"/>
</dbReference>
<evidence type="ECO:0000256" key="4">
    <source>
        <dbReference type="ARBA" id="ARBA00022643"/>
    </source>
</evidence>
<comment type="subunit">
    <text evidence="9">Heterotetramer of 2 PreA and 2 PreT subunits.</text>
</comment>
<dbReference type="AlphaFoldDB" id="A0A0R2UCH2"/>
<feature type="domain" description="FAD-binding FR-type" evidence="11">
    <location>
        <begin position="301"/>
        <end position="390"/>
    </location>
</feature>
<evidence type="ECO:0000256" key="7">
    <source>
        <dbReference type="ARBA" id="ARBA00048792"/>
    </source>
</evidence>
<dbReference type="SUPFAM" id="SSF51395">
    <property type="entry name" value="FMN-linked oxidoreductases"/>
    <property type="match status" value="1"/>
</dbReference>
<dbReference type="SUPFAM" id="SSF52343">
    <property type="entry name" value="Ferredoxin reductase-like, C-terminal NADP-linked domain"/>
    <property type="match status" value="1"/>
</dbReference>
<dbReference type="InterPro" id="IPR001433">
    <property type="entry name" value="OxRdtase_FAD/NAD-bd"/>
</dbReference>
<keyword evidence="4" id="KW-0288">FMN</keyword>